<dbReference type="InterPro" id="IPR011611">
    <property type="entry name" value="PfkB_dom"/>
</dbReference>
<comment type="similarity">
    <text evidence="12">Belongs to the carbohydrate kinase PfkB family. Ribokinase subfamily.</text>
</comment>
<keyword evidence="9 12" id="KW-0460">Magnesium</keyword>
<evidence type="ECO:0000256" key="2">
    <source>
        <dbReference type="ARBA" id="ARBA00012035"/>
    </source>
</evidence>
<gene>
    <name evidence="12" type="primary">rbsK</name>
    <name evidence="14" type="ORF">OFY01_17210</name>
</gene>
<protein>
    <recommendedName>
        <fullName evidence="3 12">Ribokinase</fullName>
        <shortName evidence="12">RK</shortName>
        <ecNumber evidence="2 12">2.7.1.15</ecNumber>
    </recommendedName>
</protein>
<dbReference type="PANTHER" id="PTHR10584:SF166">
    <property type="entry name" value="RIBOKINASE"/>
    <property type="match status" value="1"/>
</dbReference>
<comment type="subunit">
    <text evidence="12">Homodimer.</text>
</comment>
<dbReference type="PROSITE" id="PS00584">
    <property type="entry name" value="PFKB_KINASES_2"/>
    <property type="match status" value="1"/>
</dbReference>
<comment type="cofactor">
    <cofactor evidence="12">
        <name>Mg(2+)</name>
        <dbReference type="ChEBI" id="CHEBI:18420"/>
    </cofactor>
    <text evidence="12">Requires a divalent cation, most likely magnesium in vivo, as an electrophilic catalyst to aid phosphoryl group transfer. It is the chelate of the metal and the nucleotide that is the actual substrate.</text>
</comment>
<evidence type="ECO:0000256" key="5">
    <source>
        <dbReference type="ARBA" id="ARBA00022723"/>
    </source>
</evidence>
<comment type="subcellular location">
    <subcellularLocation>
        <location evidence="12">Cytoplasm</location>
    </subcellularLocation>
</comment>
<evidence type="ECO:0000256" key="10">
    <source>
        <dbReference type="ARBA" id="ARBA00022958"/>
    </source>
</evidence>
<evidence type="ECO:0000313" key="14">
    <source>
        <dbReference type="EMBL" id="MCX3061468.1"/>
    </source>
</evidence>
<keyword evidence="12" id="KW-0963">Cytoplasm</keyword>
<dbReference type="EMBL" id="JAPHNL010000211">
    <property type="protein sequence ID" value="MCX3061468.1"/>
    <property type="molecule type" value="Genomic_DNA"/>
</dbReference>
<dbReference type="PANTHER" id="PTHR10584">
    <property type="entry name" value="SUGAR KINASE"/>
    <property type="match status" value="1"/>
</dbReference>
<evidence type="ECO:0000256" key="6">
    <source>
        <dbReference type="ARBA" id="ARBA00022741"/>
    </source>
</evidence>
<feature type="binding site" evidence="12">
    <location>
        <position position="184"/>
    </location>
    <ligand>
        <name>ATP</name>
        <dbReference type="ChEBI" id="CHEBI:30616"/>
    </ligand>
</feature>
<evidence type="ECO:0000256" key="8">
    <source>
        <dbReference type="ARBA" id="ARBA00022840"/>
    </source>
</evidence>
<keyword evidence="4 12" id="KW-0808">Transferase</keyword>
<dbReference type="SUPFAM" id="SSF53613">
    <property type="entry name" value="Ribokinase-like"/>
    <property type="match status" value="1"/>
</dbReference>
<dbReference type="RefSeq" id="WP_266600852.1">
    <property type="nucleotide sequence ID" value="NZ_JAPHNL010000211.1"/>
</dbReference>
<keyword evidence="8 12" id="KW-0067">ATP-binding</keyword>
<dbReference type="HAMAP" id="MF_01987">
    <property type="entry name" value="Ribokinase"/>
    <property type="match status" value="1"/>
</dbReference>
<keyword evidence="7 12" id="KW-0418">Kinase</keyword>
<feature type="binding site" evidence="12">
    <location>
        <position position="285"/>
    </location>
    <ligand>
        <name>K(+)</name>
        <dbReference type="ChEBI" id="CHEBI:29103"/>
    </ligand>
</feature>
<dbReference type="Gene3D" id="3.40.1190.20">
    <property type="match status" value="1"/>
</dbReference>
<comment type="function">
    <text evidence="12">Catalyzes the phosphorylation of ribose at O-5 in a reaction requiring ATP and magnesium. The resulting D-ribose-5-phosphate can then be used either for sythesis of nucleotides, histidine, and tryptophan, or as a component of the pentose phosphate pathway.</text>
</comment>
<comment type="similarity">
    <text evidence="1">Belongs to the carbohydrate kinase pfkB family.</text>
</comment>
<comment type="catalytic activity">
    <reaction evidence="12">
        <text>D-ribose + ATP = D-ribose 5-phosphate + ADP + H(+)</text>
        <dbReference type="Rhea" id="RHEA:13697"/>
        <dbReference type="ChEBI" id="CHEBI:15378"/>
        <dbReference type="ChEBI" id="CHEBI:30616"/>
        <dbReference type="ChEBI" id="CHEBI:47013"/>
        <dbReference type="ChEBI" id="CHEBI:78346"/>
        <dbReference type="ChEBI" id="CHEBI:456216"/>
        <dbReference type="EC" id="2.7.1.15"/>
    </reaction>
</comment>
<dbReference type="Proteomes" id="UP001163064">
    <property type="component" value="Unassembled WGS sequence"/>
</dbReference>
<keyword evidence="11 12" id="KW-0119">Carbohydrate metabolism</keyword>
<evidence type="ECO:0000256" key="11">
    <source>
        <dbReference type="ARBA" id="ARBA00023277"/>
    </source>
</evidence>
<evidence type="ECO:0000256" key="12">
    <source>
        <dbReference type="HAMAP-Rule" id="MF_01987"/>
    </source>
</evidence>
<feature type="domain" description="Carbohydrate kinase PfkB" evidence="13">
    <location>
        <begin position="6"/>
        <end position="297"/>
    </location>
</feature>
<accession>A0ABT3TZR2</accession>
<evidence type="ECO:0000256" key="4">
    <source>
        <dbReference type="ARBA" id="ARBA00022679"/>
    </source>
</evidence>
<sequence length="311" mass="31192">MNTYDLLVVGSANADLVVGVDRRPAAGETVLGSDLVVHPGGKGANQAVAAARLGARTALLARVGDDGHGRLLRDSLDSAGVDTSGVLVGGAPTGVALITVDPSGDNSIVVSPGANGRLTPGDVRAAGELFAGARVVSVMLEIPLETVAEVARSLADGTRLVLNPSPPAPLPDEVLAACDPLIVNEHEAKVILGTELGGTQLGTDPEDWARRLLARGPRSVVVTLGSEGALVADAAGTRRVPSVKVKAVDTTGAGDAFTAALAWRLGTGESLADSAAYAARVGAAAVTREGAQESYPTAEEVAAYARHGGAL</sequence>
<feature type="binding site" evidence="12">
    <location>
        <begin position="254"/>
        <end position="255"/>
    </location>
    <ligand>
        <name>ATP</name>
        <dbReference type="ChEBI" id="CHEBI:30616"/>
    </ligand>
</feature>
<feature type="binding site" evidence="12">
    <location>
        <position position="251"/>
    </location>
    <ligand>
        <name>K(+)</name>
        <dbReference type="ChEBI" id="CHEBI:29103"/>
    </ligand>
</feature>
<evidence type="ECO:0000313" key="15">
    <source>
        <dbReference type="Proteomes" id="UP001163064"/>
    </source>
</evidence>
<reference evidence="14" key="1">
    <citation type="submission" date="2022-10" db="EMBL/GenBank/DDBJ databases">
        <title>Streptomyces beihaiensis sp. nov., a chitin degrading actinobacterium, isolated from shrimp pond soil.</title>
        <authorList>
            <person name="Xie J."/>
            <person name="Shen N."/>
        </authorList>
    </citation>
    <scope>NUCLEOTIDE SEQUENCE</scope>
    <source>
        <strain evidence="14">GXMU-J5</strain>
    </source>
</reference>
<proteinExistence type="inferred from homology"/>
<feature type="binding site" evidence="12">
    <location>
        <begin position="223"/>
        <end position="228"/>
    </location>
    <ligand>
        <name>ATP</name>
        <dbReference type="ChEBI" id="CHEBI:30616"/>
    </ligand>
</feature>
<keyword evidence="15" id="KW-1185">Reference proteome</keyword>
<feature type="binding site" evidence="12">
    <location>
        <position position="294"/>
    </location>
    <ligand>
        <name>K(+)</name>
        <dbReference type="ChEBI" id="CHEBI:29103"/>
    </ligand>
</feature>
<keyword evidence="10 12" id="KW-0630">Potassium</keyword>
<feature type="binding site" evidence="12">
    <location>
        <position position="288"/>
    </location>
    <ligand>
        <name>K(+)</name>
        <dbReference type="ChEBI" id="CHEBI:29103"/>
    </ligand>
</feature>
<keyword evidence="6 12" id="KW-0547">Nucleotide-binding</keyword>
<evidence type="ECO:0000256" key="1">
    <source>
        <dbReference type="ARBA" id="ARBA00005380"/>
    </source>
</evidence>
<feature type="binding site" evidence="12">
    <location>
        <position position="255"/>
    </location>
    <ligand>
        <name>substrate</name>
    </ligand>
</feature>
<dbReference type="EC" id="2.7.1.15" evidence="2 12"/>
<feature type="binding site" evidence="12">
    <location>
        <begin position="13"/>
        <end position="15"/>
    </location>
    <ligand>
        <name>substrate</name>
    </ligand>
</feature>
<evidence type="ECO:0000256" key="9">
    <source>
        <dbReference type="ARBA" id="ARBA00022842"/>
    </source>
</evidence>
<comment type="caution">
    <text evidence="12">Lacks conserved residue(s) required for the propagation of feature annotation.</text>
</comment>
<comment type="pathway">
    <text evidence="12">Carbohydrate metabolism; D-ribose degradation; D-ribose 5-phosphate from beta-D-ribopyranose: step 2/2.</text>
</comment>
<feature type="binding site" evidence="12">
    <location>
        <begin position="41"/>
        <end position="45"/>
    </location>
    <ligand>
        <name>substrate</name>
    </ligand>
</feature>
<evidence type="ECO:0000259" key="13">
    <source>
        <dbReference type="Pfam" id="PF00294"/>
    </source>
</evidence>
<keyword evidence="5 12" id="KW-0479">Metal-binding</keyword>
<name>A0ABT3TZR2_9ACTN</name>
<feature type="binding site" evidence="12">
    <location>
        <position position="141"/>
    </location>
    <ligand>
        <name>substrate</name>
    </ligand>
</feature>
<dbReference type="CDD" id="cd01174">
    <property type="entry name" value="ribokinase"/>
    <property type="match status" value="1"/>
</dbReference>
<comment type="activity regulation">
    <text evidence="12">Activated by a monovalent cation that binds near, but not in, the active site. The most likely occupant of the site in vivo is potassium. Ion binding induces a conformational change that may alter substrate affinity.</text>
</comment>
<feature type="binding site" evidence="12">
    <location>
        <position position="249"/>
    </location>
    <ligand>
        <name>K(+)</name>
        <dbReference type="ChEBI" id="CHEBI:29103"/>
    </ligand>
</feature>
<dbReference type="InterPro" id="IPR011877">
    <property type="entry name" value="Ribokinase"/>
</dbReference>
<evidence type="ECO:0000256" key="7">
    <source>
        <dbReference type="ARBA" id="ARBA00022777"/>
    </source>
</evidence>
<dbReference type="Pfam" id="PF00294">
    <property type="entry name" value="PfkB"/>
    <property type="match status" value="1"/>
</dbReference>
<comment type="caution">
    <text evidence="14">The sequence shown here is derived from an EMBL/GenBank/DDBJ whole genome shotgun (WGS) entry which is preliminary data.</text>
</comment>
<dbReference type="PRINTS" id="PR00990">
    <property type="entry name" value="RIBOKINASE"/>
</dbReference>
<evidence type="ECO:0000256" key="3">
    <source>
        <dbReference type="ARBA" id="ARBA00016943"/>
    </source>
</evidence>
<feature type="binding site" evidence="12">
    <location>
        <position position="290"/>
    </location>
    <ligand>
        <name>K(+)</name>
        <dbReference type="ChEBI" id="CHEBI:29103"/>
    </ligand>
</feature>
<feature type="active site" description="Proton acceptor" evidence="12">
    <location>
        <position position="255"/>
    </location>
</feature>
<dbReference type="InterPro" id="IPR029056">
    <property type="entry name" value="Ribokinase-like"/>
</dbReference>
<dbReference type="InterPro" id="IPR002139">
    <property type="entry name" value="Ribo/fructo_kinase"/>
</dbReference>
<dbReference type="InterPro" id="IPR002173">
    <property type="entry name" value="Carboh/pur_kinase_PfkB_CS"/>
</dbReference>
<organism evidence="14 15">
    <name type="scientific">Streptomyces beihaiensis</name>
    <dbReference type="NCBI Taxonomy" id="2984495"/>
    <lineage>
        <taxon>Bacteria</taxon>
        <taxon>Bacillati</taxon>
        <taxon>Actinomycetota</taxon>
        <taxon>Actinomycetes</taxon>
        <taxon>Kitasatosporales</taxon>
        <taxon>Streptomycetaceae</taxon>
        <taxon>Streptomyces</taxon>
    </lineage>
</organism>